<keyword evidence="5 8" id="KW-0732">Signal</keyword>
<evidence type="ECO:0000313" key="10">
    <source>
        <dbReference type="Proteomes" id="UP000182124"/>
    </source>
</evidence>
<keyword evidence="7" id="KW-0998">Cell outer membrane</keyword>
<dbReference type="eggNOG" id="COG2067">
    <property type="taxonomic scope" value="Bacteria"/>
</dbReference>
<dbReference type="Gene3D" id="2.40.160.60">
    <property type="entry name" value="Outer membrane protein transport protein (OMPP1/FadL/TodX)"/>
    <property type="match status" value="1"/>
</dbReference>
<comment type="subcellular location">
    <subcellularLocation>
        <location evidence="1">Cell outer membrane</location>
        <topology evidence="1">Multi-pass membrane protein</topology>
    </subcellularLocation>
</comment>
<organism evidence="9 10">
    <name type="scientific">Flavobacterium saliperosum</name>
    <dbReference type="NCBI Taxonomy" id="329186"/>
    <lineage>
        <taxon>Bacteria</taxon>
        <taxon>Pseudomonadati</taxon>
        <taxon>Bacteroidota</taxon>
        <taxon>Flavobacteriia</taxon>
        <taxon>Flavobacteriales</taxon>
        <taxon>Flavobacteriaceae</taxon>
        <taxon>Flavobacterium</taxon>
    </lineage>
</organism>
<accession>A0A1G4VRP8</accession>
<evidence type="ECO:0000256" key="5">
    <source>
        <dbReference type="ARBA" id="ARBA00022729"/>
    </source>
</evidence>
<dbReference type="Proteomes" id="UP000182124">
    <property type="component" value="Unassembled WGS sequence"/>
</dbReference>
<feature type="chain" id="PRO_5010310609" description="Outer membrane protein transport protein (OMPP1/FadL/TodX)" evidence="8">
    <location>
        <begin position="20"/>
        <end position="517"/>
    </location>
</feature>
<gene>
    <name evidence="9" type="ORF">SAMN02927925_01657</name>
</gene>
<evidence type="ECO:0008006" key="11">
    <source>
        <dbReference type="Google" id="ProtNLM"/>
    </source>
</evidence>
<dbReference type="GO" id="GO:0009279">
    <property type="term" value="C:cell outer membrane"/>
    <property type="evidence" value="ECO:0007669"/>
    <property type="project" value="UniProtKB-SubCell"/>
</dbReference>
<evidence type="ECO:0000256" key="7">
    <source>
        <dbReference type="ARBA" id="ARBA00023237"/>
    </source>
</evidence>
<evidence type="ECO:0000256" key="8">
    <source>
        <dbReference type="SAM" id="SignalP"/>
    </source>
</evidence>
<proteinExistence type="inferred from homology"/>
<reference evidence="9 10" key="1">
    <citation type="submission" date="2016-10" db="EMBL/GenBank/DDBJ databases">
        <authorList>
            <person name="de Groot N.N."/>
        </authorList>
    </citation>
    <scope>NUCLEOTIDE SEQUENCE [LARGE SCALE GENOMIC DNA]</scope>
    <source>
        <strain evidence="9 10">CGMCC 1.3801</strain>
    </source>
</reference>
<name>A0A1G4VRP8_9FLAO</name>
<dbReference type="STRING" id="329186.SAMN02927925_01657"/>
<feature type="signal peptide" evidence="8">
    <location>
        <begin position="1"/>
        <end position="19"/>
    </location>
</feature>
<evidence type="ECO:0000313" key="9">
    <source>
        <dbReference type="EMBL" id="SCX10871.1"/>
    </source>
</evidence>
<sequence>MKKQLLYTAFILSAFMANAQEPNPATALRYAIDNTLGTARFRGMSGAFGAVGGDLSSLNVNPAGSAFFNSNTAGGTLSNYNTRNNSSYFGGTATDNSGTLDFNQLGGALVFLNTKENSDWKKFTLAINYENTNDFENNIFSRGSNPNRSISEYFTAFANGFNGLGGITLGTLQDADYGELTFIDQQAWLGYQSYIFSPVDPTNTNDPNITSYNSNAPAGGNFYQENVVSSSGYNGKLAFNVSSSYKDKLYLGINLNVHFTDYIQTSSVYESNSGPNNLNSATLRSVIFNNEMHTYGSGFSLNLGAIAKVTKDFRLGLGYESPTWYSLTDELSQSISTTFRTGPNDNPANTESYSNINPNLINIYPTYKIQTPGKVTGSMAYLFGKKGLISFDYSLKDYSATKFKPENDRYYSSVNAKMAETLTTASEFRVGLEYRIKQISLRGGYRFEESPYKDGKTMDDLTGYSAGLGYNFGNSRIDLAYSHSQRDMAVSLLSSFTDAAKVNVKNNNMTLSYTFNF</sequence>
<keyword evidence="6" id="KW-0472">Membrane</keyword>
<dbReference type="Pfam" id="PF03349">
    <property type="entry name" value="Toluene_X"/>
    <property type="match status" value="1"/>
</dbReference>
<dbReference type="EMBL" id="FMTY01000003">
    <property type="protein sequence ID" value="SCX10871.1"/>
    <property type="molecule type" value="Genomic_DNA"/>
</dbReference>
<dbReference type="InterPro" id="IPR005017">
    <property type="entry name" value="OMPP1/FadL/TodX"/>
</dbReference>
<evidence type="ECO:0000256" key="2">
    <source>
        <dbReference type="ARBA" id="ARBA00008163"/>
    </source>
</evidence>
<dbReference type="AlphaFoldDB" id="A0A1G4VRP8"/>
<comment type="similarity">
    <text evidence="2">Belongs to the OmpP1/FadL family.</text>
</comment>
<evidence type="ECO:0000256" key="1">
    <source>
        <dbReference type="ARBA" id="ARBA00004571"/>
    </source>
</evidence>
<evidence type="ECO:0000256" key="3">
    <source>
        <dbReference type="ARBA" id="ARBA00022452"/>
    </source>
</evidence>
<protein>
    <recommendedName>
        <fullName evidence="11">Outer membrane protein transport protein (OMPP1/FadL/TodX)</fullName>
    </recommendedName>
</protein>
<evidence type="ECO:0000256" key="6">
    <source>
        <dbReference type="ARBA" id="ARBA00023136"/>
    </source>
</evidence>
<dbReference type="RefSeq" id="WP_023577051.1">
    <property type="nucleotide sequence ID" value="NZ_CBCSBQ010000002.1"/>
</dbReference>
<keyword evidence="4" id="KW-0812">Transmembrane</keyword>
<dbReference type="SUPFAM" id="SSF56935">
    <property type="entry name" value="Porins"/>
    <property type="match status" value="1"/>
</dbReference>
<keyword evidence="3" id="KW-1134">Transmembrane beta strand</keyword>
<evidence type="ECO:0000256" key="4">
    <source>
        <dbReference type="ARBA" id="ARBA00022692"/>
    </source>
</evidence>